<dbReference type="SUPFAM" id="SSF56112">
    <property type="entry name" value="Protein kinase-like (PK-like)"/>
    <property type="match status" value="1"/>
</dbReference>
<dbReference type="Gramene" id="ONK72697">
    <property type="protein sequence ID" value="ONK72697"/>
    <property type="gene ID" value="A4U43_C04F22180"/>
</dbReference>
<comment type="similarity">
    <text evidence="3">In the C-terminal section; belongs to the protein kinase superfamily. Ser/Thr protein kinase family.</text>
</comment>
<dbReference type="GO" id="GO:0002229">
    <property type="term" value="P:defense response to oomycetes"/>
    <property type="evidence" value="ECO:0007669"/>
    <property type="project" value="UniProtKB-ARBA"/>
</dbReference>
<evidence type="ECO:0000256" key="1">
    <source>
        <dbReference type="ARBA" id="ARBA00004251"/>
    </source>
</evidence>
<reference evidence="15" key="1">
    <citation type="journal article" date="2017" name="Nat. Commun.">
        <title>The asparagus genome sheds light on the origin and evolution of a young Y chromosome.</title>
        <authorList>
            <person name="Harkess A."/>
            <person name="Zhou J."/>
            <person name="Xu C."/>
            <person name="Bowers J.E."/>
            <person name="Van der Hulst R."/>
            <person name="Ayyampalayam S."/>
            <person name="Mercati F."/>
            <person name="Riccardi P."/>
            <person name="McKain M.R."/>
            <person name="Kakrana A."/>
            <person name="Tang H."/>
            <person name="Ray J."/>
            <person name="Groenendijk J."/>
            <person name="Arikit S."/>
            <person name="Mathioni S.M."/>
            <person name="Nakano M."/>
            <person name="Shan H."/>
            <person name="Telgmann-Rauber A."/>
            <person name="Kanno A."/>
            <person name="Yue Z."/>
            <person name="Chen H."/>
            <person name="Li W."/>
            <person name="Chen Y."/>
            <person name="Xu X."/>
            <person name="Zhang Y."/>
            <person name="Luo S."/>
            <person name="Chen H."/>
            <person name="Gao J."/>
            <person name="Mao Z."/>
            <person name="Pires J.C."/>
            <person name="Luo M."/>
            <person name="Kudrna D."/>
            <person name="Wing R.A."/>
            <person name="Meyers B.C."/>
            <person name="Yi K."/>
            <person name="Kong H."/>
            <person name="Lavrijsen P."/>
            <person name="Sunseri F."/>
            <person name="Falavigna A."/>
            <person name="Ye Y."/>
            <person name="Leebens-Mack J.H."/>
            <person name="Chen G."/>
        </authorList>
    </citation>
    <scope>NUCLEOTIDE SEQUENCE [LARGE SCALE GENOMIC DNA]</scope>
    <source>
        <strain evidence="15">cv. DH0086</strain>
    </source>
</reference>
<proteinExistence type="inferred from homology"/>
<evidence type="ECO:0000313" key="15">
    <source>
        <dbReference type="Proteomes" id="UP000243459"/>
    </source>
</evidence>
<keyword evidence="5" id="KW-0812">Transmembrane</keyword>
<evidence type="ECO:0000256" key="6">
    <source>
        <dbReference type="ARBA" id="ARBA00022729"/>
    </source>
</evidence>
<dbReference type="InterPro" id="IPR001245">
    <property type="entry name" value="Ser-Thr/Tyr_kinase_cat_dom"/>
</dbReference>
<name>A0A5P1F5K2_ASPOF</name>
<dbReference type="Proteomes" id="UP000243459">
    <property type="component" value="Chromosome 4"/>
</dbReference>
<dbReference type="FunFam" id="1.10.510.10:FF:000240">
    <property type="entry name" value="Lectin-domain containing receptor kinase A4.3"/>
    <property type="match status" value="1"/>
</dbReference>
<comment type="subcellular location">
    <subcellularLocation>
        <location evidence="1">Cell membrane</location>
        <topology evidence="1">Single-pass type I membrane protein</topology>
    </subcellularLocation>
</comment>
<keyword evidence="11" id="KW-0675">Receptor</keyword>
<evidence type="ECO:0000256" key="5">
    <source>
        <dbReference type="ARBA" id="ARBA00022692"/>
    </source>
</evidence>
<keyword evidence="9" id="KW-1133">Transmembrane helix</keyword>
<dbReference type="GO" id="GO:0005524">
    <property type="term" value="F:ATP binding"/>
    <property type="evidence" value="ECO:0007669"/>
    <property type="project" value="UniProtKB-KW"/>
</dbReference>
<organism evidence="14 15">
    <name type="scientific">Asparagus officinalis</name>
    <name type="common">Garden asparagus</name>
    <dbReference type="NCBI Taxonomy" id="4686"/>
    <lineage>
        <taxon>Eukaryota</taxon>
        <taxon>Viridiplantae</taxon>
        <taxon>Streptophyta</taxon>
        <taxon>Embryophyta</taxon>
        <taxon>Tracheophyta</taxon>
        <taxon>Spermatophyta</taxon>
        <taxon>Magnoliopsida</taxon>
        <taxon>Liliopsida</taxon>
        <taxon>Asparagales</taxon>
        <taxon>Asparagaceae</taxon>
        <taxon>Asparagoideae</taxon>
        <taxon>Asparagus</taxon>
    </lineage>
</organism>
<dbReference type="GO" id="GO:0004672">
    <property type="term" value="F:protein kinase activity"/>
    <property type="evidence" value="ECO:0007669"/>
    <property type="project" value="InterPro"/>
</dbReference>
<protein>
    <recommendedName>
        <fullName evidence="13">Protein kinase domain-containing protein</fullName>
    </recommendedName>
</protein>
<dbReference type="InterPro" id="IPR000719">
    <property type="entry name" value="Prot_kinase_dom"/>
</dbReference>
<evidence type="ECO:0000256" key="8">
    <source>
        <dbReference type="ARBA" id="ARBA00022840"/>
    </source>
</evidence>
<dbReference type="InterPro" id="IPR011009">
    <property type="entry name" value="Kinase-like_dom_sf"/>
</dbReference>
<dbReference type="PROSITE" id="PS50011">
    <property type="entry name" value="PROTEIN_KINASE_DOM"/>
    <property type="match status" value="1"/>
</dbReference>
<keyword evidence="7" id="KW-0547">Nucleotide-binding</keyword>
<dbReference type="PANTHER" id="PTHR27007">
    <property type="match status" value="1"/>
</dbReference>
<keyword evidence="10" id="KW-0472">Membrane</keyword>
<evidence type="ECO:0000256" key="11">
    <source>
        <dbReference type="ARBA" id="ARBA00023170"/>
    </source>
</evidence>
<feature type="domain" description="Protein kinase" evidence="13">
    <location>
        <begin position="1"/>
        <end position="108"/>
    </location>
</feature>
<keyword evidence="15" id="KW-1185">Reference proteome</keyword>
<dbReference type="EMBL" id="CM007384">
    <property type="protein sequence ID" value="ONK72697.1"/>
    <property type="molecule type" value="Genomic_DNA"/>
</dbReference>
<keyword evidence="12" id="KW-0325">Glycoprotein</keyword>
<evidence type="ECO:0000256" key="10">
    <source>
        <dbReference type="ARBA" id="ARBA00023136"/>
    </source>
</evidence>
<keyword evidence="4" id="KW-1003">Cell membrane</keyword>
<dbReference type="OMA" id="YANIVNW"/>
<dbReference type="Pfam" id="PF07714">
    <property type="entry name" value="PK_Tyr_Ser-Thr"/>
    <property type="match status" value="1"/>
</dbReference>
<keyword evidence="6" id="KW-0732">Signal</keyword>
<accession>A0A5P1F5K2</accession>
<dbReference type="InterPro" id="IPR050528">
    <property type="entry name" value="L-type_Lectin-RKs"/>
</dbReference>
<evidence type="ECO:0000259" key="13">
    <source>
        <dbReference type="PROSITE" id="PS50011"/>
    </source>
</evidence>
<comment type="similarity">
    <text evidence="2">In the N-terminal section; belongs to the leguminous lectin family.</text>
</comment>
<dbReference type="AlphaFoldDB" id="A0A5P1F5K2"/>
<evidence type="ECO:0000256" key="2">
    <source>
        <dbReference type="ARBA" id="ARBA00008536"/>
    </source>
</evidence>
<dbReference type="Gene3D" id="1.10.510.10">
    <property type="entry name" value="Transferase(Phosphotransferase) domain 1"/>
    <property type="match status" value="1"/>
</dbReference>
<evidence type="ECO:0000256" key="12">
    <source>
        <dbReference type="ARBA" id="ARBA00023180"/>
    </source>
</evidence>
<sequence>MGYLAPEYLITNRASKESDVYSFGVVALEIACGRKAIQRMAKESEMRLVDWVWQIYAKGRLLDASDARLDGDFDRKQMGRLMVLGLWCAHPDSDLRPLIRQAIKVLTLEEPLPNLPKTLPKTIYSTPTVPRLNILFELSQRNILYDSSIGLQSQSGIDRSTSLSTCQSSRASSAQSLFNSHNT</sequence>
<dbReference type="GO" id="GO:0005886">
    <property type="term" value="C:plasma membrane"/>
    <property type="evidence" value="ECO:0007669"/>
    <property type="project" value="UniProtKB-SubCell"/>
</dbReference>
<evidence type="ECO:0000256" key="3">
    <source>
        <dbReference type="ARBA" id="ARBA00010217"/>
    </source>
</evidence>
<evidence type="ECO:0000256" key="4">
    <source>
        <dbReference type="ARBA" id="ARBA00022475"/>
    </source>
</evidence>
<evidence type="ECO:0000256" key="9">
    <source>
        <dbReference type="ARBA" id="ARBA00022989"/>
    </source>
</evidence>
<evidence type="ECO:0000313" key="14">
    <source>
        <dbReference type="EMBL" id="ONK72697.1"/>
    </source>
</evidence>
<evidence type="ECO:0000256" key="7">
    <source>
        <dbReference type="ARBA" id="ARBA00022741"/>
    </source>
</evidence>
<gene>
    <name evidence="14" type="ORF">A4U43_C04F22180</name>
</gene>
<keyword evidence="8" id="KW-0067">ATP-binding</keyword>